<sequence length="434" mass="45944">MAAKSENGAEQLSSSPSSKAAGQKRGREVEPGEGPAEKRWPGWPGETVFRLIVPVQKVGSIIGRKGELVKKMCEETKARIKILEGVQGTTDRVVLITGREEPDTPISPAMDGILRVHKRVAGLQETEDDDENALGAGSVVLLTRLLVASSQAGSLIGKQGSQIKSIQDTSGANVRVIPADDLSFCALPDDRIVEIQGEASKVQKALEMVVGHLRKYLVDRSILPLFEQSPHTSNGAQDLAPVTWGKTAAPSLSSAPLSGLGTSFTSAFKADSLYSTRDTQIESQSHHHGLSLYGKDPGPVGLRSSLSVPAAAPVITQVIQKMQIPLSYADDVIGVEGTNIGYMRRASGATITIQETRGMSNEITIEIKGSTTEVQTAQQLIQNFMAGGGPKKVTHSTVDTGFGSYGQSLSSLYPSSSLSSHSLGGYGTSYGARY</sequence>
<evidence type="ECO:0000259" key="4">
    <source>
        <dbReference type="SMART" id="SM00322"/>
    </source>
</evidence>
<dbReference type="PANTHER" id="PTHR10288">
    <property type="entry name" value="KH DOMAIN CONTAINING RNA BINDING PROTEIN"/>
    <property type="match status" value="1"/>
</dbReference>
<dbReference type="SMART" id="SM00322">
    <property type="entry name" value="KH"/>
    <property type="match status" value="3"/>
</dbReference>
<proteinExistence type="predicted"/>
<organism evidence="5 6">
    <name type="scientific">Taxus chinensis</name>
    <name type="common">Chinese yew</name>
    <name type="synonym">Taxus wallichiana var. chinensis</name>
    <dbReference type="NCBI Taxonomy" id="29808"/>
    <lineage>
        <taxon>Eukaryota</taxon>
        <taxon>Viridiplantae</taxon>
        <taxon>Streptophyta</taxon>
        <taxon>Embryophyta</taxon>
        <taxon>Tracheophyta</taxon>
        <taxon>Spermatophyta</taxon>
        <taxon>Pinopsida</taxon>
        <taxon>Pinidae</taxon>
        <taxon>Conifers II</taxon>
        <taxon>Cupressales</taxon>
        <taxon>Taxaceae</taxon>
        <taxon>Taxus</taxon>
    </lineage>
</organism>
<dbReference type="Pfam" id="PF00013">
    <property type="entry name" value="KH_1"/>
    <property type="match status" value="3"/>
</dbReference>
<keyword evidence="2" id="KW-0694">RNA-binding</keyword>
<dbReference type="CDD" id="cd22461">
    <property type="entry name" value="KH-I_PEPPER_like_rpt3"/>
    <property type="match status" value="1"/>
</dbReference>
<feature type="domain" description="K Homology" evidence="4">
    <location>
        <begin position="316"/>
        <end position="386"/>
    </location>
</feature>
<dbReference type="CDD" id="cd22460">
    <property type="entry name" value="KH-I_PEPPER_rpt2_like"/>
    <property type="match status" value="1"/>
</dbReference>
<feature type="compositionally biased region" description="Polar residues" evidence="3">
    <location>
        <begin position="8"/>
        <end position="20"/>
    </location>
</feature>
<dbReference type="PROSITE" id="PS50084">
    <property type="entry name" value="KH_TYPE_1"/>
    <property type="match status" value="3"/>
</dbReference>
<feature type="domain" description="K Homology" evidence="4">
    <location>
        <begin position="139"/>
        <end position="214"/>
    </location>
</feature>
<feature type="compositionally biased region" description="Basic and acidic residues" evidence="3">
    <location>
        <begin position="25"/>
        <end position="40"/>
    </location>
</feature>
<dbReference type="InterPro" id="IPR004088">
    <property type="entry name" value="KH_dom_type_1"/>
</dbReference>
<comment type="caution">
    <text evidence="5">The sequence shown here is derived from an EMBL/GenBank/DDBJ whole genome shotgun (WGS) entry which is preliminary data.</text>
</comment>
<evidence type="ECO:0000256" key="2">
    <source>
        <dbReference type="PROSITE-ProRule" id="PRU00117"/>
    </source>
</evidence>
<dbReference type="InterPro" id="IPR036612">
    <property type="entry name" value="KH_dom_type_1_sf"/>
</dbReference>
<evidence type="ECO:0000313" key="5">
    <source>
        <dbReference type="EMBL" id="KAH9321440.1"/>
    </source>
</evidence>
<dbReference type="Proteomes" id="UP000824469">
    <property type="component" value="Unassembled WGS sequence"/>
</dbReference>
<evidence type="ECO:0000313" key="6">
    <source>
        <dbReference type="Proteomes" id="UP000824469"/>
    </source>
</evidence>
<keyword evidence="6" id="KW-1185">Reference proteome</keyword>
<name>A0AA38LGH3_TAXCH</name>
<dbReference type="OMA" id="QDHGIGA"/>
<evidence type="ECO:0000256" key="1">
    <source>
        <dbReference type="ARBA" id="ARBA00022737"/>
    </source>
</evidence>
<feature type="non-terminal residue" evidence="5">
    <location>
        <position position="1"/>
    </location>
</feature>
<dbReference type="SUPFAM" id="SSF54791">
    <property type="entry name" value="Eukaryotic type KH-domain (KH-domain type I)"/>
    <property type="match status" value="3"/>
</dbReference>
<dbReference type="Gene3D" id="3.30.310.210">
    <property type="match status" value="1"/>
</dbReference>
<feature type="domain" description="K Homology" evidence="4">
    <location>
        <begin position="45"/>
        <end position="125"/>
    </location>
</feature>
<dbReference type="GO" id="GO:0003723">
    <property type="term" value="F:RNA binding"/>
    <property type="evidence" value="ECO:0007669"/>
    <property type="project" value="UniProtKB-UniRule"/>
</dbReference>
<gene>
    <name evidence="5" type="ORF">KI387_016079</name>
</gene>
<feature type="region of interest" description="Disordered" evidence="3">
    <location>
        <begin position="1"/>
        <end position="41"/>
    </location>
</feature>
<keyword evidence="1" id="KW-0677">Repeat</keyword>
<dbReference type="AlphaFoldDB" id="A0AA38LGH3"/>
<reference evidence="5 6" key="1">
    <citation type="journal article" date="2021" name="Nat. Plants">
        <title>The Taxus genome provides insights into paclitaxel biosynthesis.</title>
        <authorList>
            <person name="Xiong X."/>
            <person name="Gou J."/>
            <person name="Liao Q."/>
            <person name="Li Y."/>
            <person name="Zhou Q."/>
            <person name="Bi G."/>
            <person name="Li C."/>
            <person name="Du R."/>
            <person name="Wang X."/>
            <person name="Sun T."/>
            <person name="Guo L."/>
            <person name="Liang H."/>
            <person name="Lu P."/>
            <person name="Wu Y."/>
            <person name="Zhang Z."/>
            <person name="Ro D.K."/>
            <person name="Shang Y."/>
            <person name="Huang S."/>
            <person name="Yan J."/>
        </authorList>
    </citation>
    <scope>NUCLEOTIDE SEQUENCE [LARGE SCALE GENOMIC DNA]</scope>
    <source>
        <strain evidence="5">Ta-2019</strain>
    </source>
</reference>
<dbReference type="CDD" id="cd22459">
    <property type="entry name" value="KH-I_PEPPER_rpt1_like"/>
    <property type="match status" value="1"/>
</dbReference>
<dbReference type="Gene3D" id="3.30.1370.10">
    <property type="entry name" value="K Homology domain, type 1"/>
    <property type="match status" value="1"/>
</dbReference>
<dbReference type="InterPro" id="IPR004087">
    <property type="entry name" value="KH_dom"/>
</dbReference>
<dbReference type="EMBL" id="JAHRHJ020000003">
    <property type="protein sequence ID" value="KAH9321440.1"/>
    <property type="molecule type" value="Genomic_DNA"/>
</dbReference>
<accession>A0AA38LGH3</accession>
<protein>
    <recommendedName>
        <fullName evidence="4">K Homology domain-containing protein</fullName>
    </recommendedName>
</protein>
<evidence type="ECO:0000256" key="3">
    <source>
        <dbReference type="SAM" id="MobiDB-lite"/>
    </source>
</evidence>